<name>A0A0J8RN87_COCIT</name>
<evidence type="ECO:0000313" key="2">
    <source>
        <dbReference type="Proteomes" id="UP000054563"/>
    </source>
</evidence>
<sequence>MIVIPLLAAVIIRAIFVHLDVLKIVLFTPGRILPPLLLQGMYGSMRSGHHRATIRTPRVQLIYLTALIRKGILSERHGGTWAAIVGHVSDLMTLADEGYDCMILVVV</sequence>
<proteinExistence type="predicted"/>
<dbReference type="AlphaFoldDB" id="A0A0J8RN87"/>
<gene>
    <name evidence="1" type="ORF">CIHG_03236</name>
</gene>
<dbReference type="VEuPathDB" id="FungiDB:CIHG_03236"/>
<protein>
    <submittedName>
        <fullName evidence="1">Uncharacterized protein</fullName>
    </submittedName>
</protein>
<evidence type="ECO:0000313" key="1">
    <source>
        <dbReference type="EMBL" id="KMU85454.1"/>
    </source>
</evidence>
<accession>A0A0J8RN87</accession>
<dbReference type="EMBL" id="DS016988">
    <property type="protein sequence ID" value="KMU85454.1"/>
    <property type="molecule type" value="Genomic_DNA"/>
</dbReference>
<dbReference type="Proteomes" id="UP000054563">
    <property type="component" value="Unassembled WGS sequence"/>
</dbReference>
<organism evidence="1 2">
    <name type="scientific">Coccidioides immitis H538.4</name>
    <dbReference type="NCBI Taxonomy" id="396776"/>
    <lineage>
        <taxon>Eukaryota</taxon>
        <taxon>Fungi</taxon>
        <taxon>Dikarya</taxon>
        <taxon>Ascomycota</taxon>
        <taxon>Pezizomycotina</taxon>
        <taxon>Eurotiomycetes</taxon>
        <taxon>Eurotiomycetidae</taxon>
        <taxon>Onygenales</taxon>
        <taxon>Onygenaceae</taxon>
        <taxon>Coccidioides</taxon>
    </lineage>
</organism>
<reference evidence="2" key="1">
    <citation type="journal article" date="2010" name="Genome Res.">
        <title>Population genomic sequencing of Coccidioides fungi reveals recent hybridization and transposon control.</title>
        <authorList>
            <person name="Neafsey D.E."/>
            <person name="Barker B.M."/>
            <person name="Sharpton T.J."/>
            <person name="Stajich J.E."/>
            <person name="Park D.J."/>
            <person name="Whiston E."/>
            <person name="Hung C.-Y."/>
            <person name="McMahan C."/>
            <person name="White J."/>
            <person name="Sykes S."/>
            <person name="Heiman D."/>
            <person name="Young S."/>
            <person name="Zeng Q."/>
            <person name="Abouelleil A."/>
            <person name="Aftuck L."/>
            <person name="Bessette D."/>
            <person name="Brown A."/>
            <person name="FitzGerald M."/>
            <person name="Lui A."/>
            <person name="Macdonald J.P."/>
            <person name="Priest M."/>
            <person name="Orbach M.J."/>
            <person name="Galgiani J.N."/>
            <person name="Kirkland T.N."/>
            <person name="Cole G.T."/>
            <person name="Birren B.W."/>
            <person name="Henn M.R."/>
            <person name="Taylor J.W."/>
            <person name="Rounsley S.D."/>
        </authorList>
    </citation>
    <scope>NUCLEOTIDE SEQUENCE [LARGE SCALE GENOMIC DNA]</scope>
    <source>
        <strain evidence="2">H538.4</strain>
    </source>
</reference>